<dbReference type="Proteomes" id="UP001138989">
    <property type="component" value="Unassembled WGS sequence"/>
</dbReference>
<accession>A0A9X1N4A3</accession>
<dbReference type="EMBL" id="JAINWF010000010">
    <property type="protein sequence ID" value="MCD1609555.1"/>
    <property type="molecule type" value="Genomic_DNA"/>
</dbReference>
<comment type="caution">
    <text evidence="1">The sequence shown here is derived from an EMBL/GenBank/DDBJ whole genome shotgun (WGS) entry which is preliminary data.</text>
</comment>
<evidence type="ECO:0000313" key="1">
    <source>
        <dbReference type="EMBL" id="MCD1609555.1"/>
    </source>
</evidence>
<keyword evidence="2" id="KW-1185">Reference proteome</keyword>
<dbReference type="AlphaFoldDB" id="A0A9X1N4A3"/>
<gene>
    <name evidence="1" type="ORF">K7H17_16980</name>
</gene>
<protein>
    <submittedName>
        <fullName evidence="1">Uncharacterized protein</fullName>
    </submittedName>
</protein>
<name>A0A9X1N4A3_9GAMM</name>
<dbReference type="RefSeq" id="WP_146032444.1">
    <property type="nucleotide sequence ID" value="NZ_JAINWF010000010.1"/>
</dbReference>
<reference evidence="1" key="1">
    <citation type="submission" date="2021-08" db="EMBL/GenBank/DDBJ databases">
        <title>Isolation and characterization of neutrophilic mixotrophic iron-oxidizing bacteria from deep-sea hydrothermal vents.</title>
        <authorList>
            <person name="He Y."/>
        </authorList>
    </citation>
    <scope>NUCLEOTIDE SEQUENCE</scope>
    <source>
        <strain evidence="1">IOP_13</strain>
    </source>
</reference>
<proteinExistence type="predicted"/>
<evidence type="ECO:0000313" key="2">
    <source>
        <dbReference type="Proteomes" id="UP001138989"/>
    </source>
</evidence>
<sequence>MQEFSLKLRELLVMAEQAPGFYEVEITFSIRLQEGSESYYLRLVSDADKVALPGPAPSPGSAGIAGWF</sequence>
<organism evidence="1 2">
    <name type="scientific">Stutzerimonas kunmingensis</name>
    <dbReference type="NCBI Taxonomy" id="1211807"/>
    <lineage>
        <taxon>Bacteria</taxon>
        <taxon>Pseudomonadati</taxon>
        <taxon>Pseudomonadota</taxon>
        <taxon>Gammaproteobacteria</taxon>
        <taxon>Pseudomonadales</taxon>
        <taxon>Pseudomonadaceae</taxon>
        <taxon>Stutzerimonas</taxon>
    </lineage>
</organism>